<feature type="domain" description="Glycoside hydrolase family 65 central catalytic" evidence="2">
    <location>
        <begin position="318"/>
        <end position="504"/>
    </location>
</feature>
<evidence type="ECO:0000313" key="3">
    <source>
        <dbReference type="EMBL" id="GMI47514.1"/>
    </source>
</evidence>
<reference evidence="4" key="1">
    <citation type="journal article" date="2023" name="Commun. Biol.">
        <title>Genome analysis of Parmales, the sister group of diatoms, reveals the evolutionary specialization of diatoms from phago-mixotrophs to photoautotrophs.</title>
        <authorList>
            <person name="Ban H."/>
            <person name="Sato S."/>
            <person name="Yoshikawa S."/>
            <person name="Yamada K."/>
            <person name="Nakamura Y."/>
            <person name="Ichinomiya M."/>
            <person name="Sato N."/>
            <person name="Blanc-Mathieu R."/>
            <person name="Endo H."/>
            <person name="Kuwata A."/>
            <person name="Ogata H."/>
        </authorList>
    </citation>
    <scope>NUCLEOTIDE SEQUENCE [LARGE SCALE GENOMIC DNA]</scope>
</reference>
<dbReference type="InterPro" id="IPR005195">
    <property type="entry name" value="Glyco_hydro_65_M"/>
</dbReference>
<dbReference type="InterPro" id="IPR012341">
    <property type="entry name" value="6hp_glycosidase-like_sf"/>
</dbReference>
<comment type="caution">
    <text evidence="3">The sequence shown here is derived from an EMBL/GenBank/DDBJ whole genome shotgun (WGS) entry which is preliminary data.</text>
</comment>
<dbReference type="GO" id="GO:0004553">
    <property type="term" value="F:hydrolase activity, hydrolyzing O-glycosyl compounds"/>
    <property type="evidence" value="ECO:0007669"/>
    <property type="project" value="TreeGrafter"/>
</dbReference>
<evidence type="ECO:0000256" key="1">
    <source>
        <dbReference type="ARBA" id="ARBA00006768"/>
    </source>
</evidence>
<evidence type="ECO:0000313" key="4">
    <source>
        <dbReference type="Proteomes" id="UP001165065"/>
    </source>
</evidence>
<dbReference type="Proteomes" id="UP001165065">
    <property type="component" value="Unassembled WGS sequence"/>
</dbReference>
<dbReference type="PANTHER" id="PTHR11051">
    <property type="entry name" value="GLYCOSYL HYDROLASE-RELATED"/>
    <property type="match status" value="1"/>
</dbReference>
<protein>
    <recommendedName>
        <fullName evidence="2">Glycoside hydrolase family 65 central catalytic domain-containing protein</fullName>
    </recommendedName>
</protein>
<dbReference type="AlphaFoldDB" id="A0A9W7LEG6"/>
<sequence>MSNPNPISAPDIPNPSLYPHTSNGYLGVVTNSPAIYIKSLFTRELEWLEAACLSLSPTSHLAKLLNPLSRYELSGLCGKLDLAIKTSHPKLDFIEKGYGSRKARLPNPFAYDILTLNEPSPPLVSLDSSTATSTIETNSTVRTYYAHAYIPNLYVHSLTLKPGMHVINPITFRGLPEDVTFSTVDTGSSDVACMTGVVNIPEQSPANASKPESHVAICHSVLPERVHVREGDAFSGTYFYAVETSTSPLSVDGCMATLTEAASDPSTLRSSHVATWGALNSPSIKTSNADLDRIIADTLVSIRSSLHPTHPFPPSPGGTSTNGYFGLFFWDSDLWISSSLLLMNPDLALQSANYRVNHIASAYDRAEELGNEGCMVPWQAGGGGHDVSLAPFGNIPEQHVTSAAVLLIENLEMTGTEVEGMVELVVCAADFWSGKIDASGSISGVIGPDEFGNDGFEWRGPGKGVVYKGVTDNPYTNIGARRVLEYAYELTGEEKYKDKAEKIRVLYDEEEDYHPQYLDFPNHQIKTSNGNVKQADVTMMAWPWDYEYETTETLTNDLNFYASMYAPEGPGMTESITCIGYLKAGDKDKAREAFNNQLKFVQPQFNIWTETPDPTVHPSDMGCYNFITGAGGFIQSIIHGYGGIRIRPKAVEVTLQVDEEIFESLEFENFVFRENTFTVRGGVEGVLELELKEGEGFVVDMEGNDGEGWKLDGDNKKLAIEGGVGRKVTLTCR</sequence>
<dbReference type="Gene3D" id="1.50.10.10">
    <property type="match status" value="1"/>
</dbReference>
<organism evidence="3 4">
    <name type="scientific">Triparma columacea</name>
    <dbReference type="NCBI Taxonomy" id="722753"/>
    <lineage>
        <taxon>Eukaryota</taxon>
        <taxon>Sar</taxon>
        <taxon>Stramenopiles</taxon>
        <taxon>Ochrophyta</taxon>
        <taxon>Bolidophyceae</taxon>
        <taxon>Parmales</taxon>
        <taxon>Triparmaceae</taxon>
        <taxon>Triparma</taxon>
    </lineage>
</organism>
<dbReference type="GO" id="GO:0005975">
    <property type="term" value="P:carbohydrate metabolic process"/>
    <property type="evidence" value="ECO:0007669"/>
    <property type="project" value="InterPro"/>
</dbReference>
<dbReference type="EMBL" id="BRYA01000347">
    <property type="protein sequence ID" value="GMI47514.1"/>
    <property type="molecule type" value="Genomic_DNA"/>
</dbReference>
<name>A0A9W7LEG6_9STRA</name>
<dbReference type="Pfam" id="PF03632">
    <property type="entry name" value="Glyco_hydro_65m"/>
    <property type="match status" value="1"/>
</dbReference>
<keyword evidence="4" id="KW-1185">Reference proteome</keyword>
<dbReference type="PANTHER" id="PTHR11051:SF8">
    <property type="entry name" value="PROTEIN-GLUCOSYLGALACTOSYLHYDROXYLYSINE GLUCOSIDASE"/>
    <property type="match status" value="1"/>
</dbReference>
<evidence type="ECO:0000259" key="2">
    <source>
        <dbReference type="Pfam" id="PF03632"/>
    </source>
</evidence>
<proteinExistence type="inferred from homology"/>
<dbReference type="OrthoDB" id="200349at2759"/>
<accession>A0A9W7LEG6</accession>
<gene>
    <name evidence="3" type="ORF">TrCOL_g4781</name>
</gene>
<comment type="similarity">
    <text evidence="1">Belongs to the glycosyl hydrolase 65 family.</text>
</comment>
<dbReference type="InterPro" id="IPR008928">
    <property type="entry name" value="6-hairpin_glycosidase_sf"/>
</dbReference>
<dbReference type="SUPFAM" id="SSF48208">
    <property type="entry name" value="Six-hairpin glycosidases"/>
    <property type="match status" value="1"/>
</dbReference>